<keyword evidence="3 5" id="KW-0560">Oxidoreductase</keyword>
<accession>A0A1E5WBS7</accession>
<dbReference type="GO" id="GO:0016491">
    <property type="term" value="F:oxidoreductase activity"/>
    <property type="evidence" value="ECO:0007669"/>
    <property type="project" value="UniProtKB-KW"/>
</dbReference>
<name>A0A1E5WBS7_9POAL</name>
<gene>
    <name evidence="7" type="ORF">BAE44_0004137</name>
</gene>
<evidence type="ECO:0000256" key="5">
    <source>
        <dbReference type="RuleBase" id="RU003682"/>
    </source>
</evidence>
<dbReference type="GO" id="GO:0046872">
    <property type="term" value="F:metal ion binding"/>
    <property type="evidence" value="ECO:0007669"/>
    <property type="project" value="UniProtKB-KW"/>
</dbReference>
<dbReference type="PANTHER" id="PTHR47991">
    <property type="entry name" value="OXOGLUTARATE/IRON-DEPENDENT DIOXYGENASE"/>
    <property type="match status" value="1"/>
</dbReference>
<dbReference type="Pfam" id="PF03171">
    <property type="entry name" value="2OG-FeII_Oxy"/>
    <property type="match status" value="1"/>
</dbReference>
<keyword evidence="4 5" id="KW-0408">Iron</keyword>
<comment type="similarity">
    <text evidence="1 5">Belongs to the iron/ascorbate-dependent oxidoreductase family.</text>
</comment>
<feature type="domain" description="Fe2OG dioxygenase" evidence="6">
    <location>
        <begin position="160"/>
        <end position="260"/>
    </location>
</feature>
<dbReference type="InterPro" id="IPR027443">
    <property type="entry name" value="IPNS-like_sf"/>
</dbReference>
<dbReference type="Proteomes" id="UP000095767">
    <property type="component" value="Unassembled WGS sequence"/>
</dbReference>
<evidence type="ECO:0000256" key="4">
    <source>
        <dbReference type="ARBA" id="ARBA00023004"/>
    </source>
</evidence>
<dbReference type="AlphaFoldDB" id="A0A1E5WBS7"/>
<reference evidence="7 8" key="1">
    <citation type="submission" date="2016-09" db="EMBL/GenBank/DDBJ databases">
        <title>The draft genome of Dichanthelium oligosanthes: A C3 panicoid grass species.</title>
        <authorList>
            <person name="Studer A.J."/>
            <person name="Schnable J.C."/>
            <person name="Brutnell T.P."/>
        </authorList>
    </citation>
    <scope>NUCLEOTIDE SEQUENCE [LARGE SCALE GENOMIC DNA]</scope>
    <source>
        <strain evidence="8">cv. Kellogg 1175</strain>
        <tissue evidence="7">Leaf</tissue>
    </source>
</reference>
<dbReference type="Gene3D" id="2.60.120.330">
    <property type="entry name" value="B-lactam Antibiotic, Isopenicillin N Synthase, Chain"/>
    <property type="match status" value="1"/>
</dbReference>
<evidence type="ECO:0000256" key="1">
    <source>
        <dbReference type="ARBA" id="ARBA00008056"/>
    </source>
</evidence>
<keyword evidence="8" id="KW-1185">Reference proteome</keyword>
<dbReference type="SUPFAM" id="SSF51197">
    <property type="entry name" value="Clavaminate synthase-like"/>
    <property type="match status" value="1"/>
</dbReference>
<evidence type="ECO:0000313" key="7">
    <source>
        <dbReference type="EMBL" id="OEL34842.1"/>
    </source>
</evidence>
<organism evidence="7 8">
    <name type="scientific">Dichanthelium oligosanthes</name>
    <dbReference type="NCBI Taxonomy" id="888268"/>
    <lineage>
        <taxon>Eukaryota</taxon>
        <taxon>Viridiplantae</taxon>
        <taxon>Streptophyta</taxon>
        <taxon>Embryophyta</taxon>
        <taxon>Tracheophyta</taxon>
        <taxon>Spermatophyta</taxon>
        <taxon>Magnoliopsida</taxon>
        <taxon>Liliopsida</taxon>
        <taxon>Poales</taxon>
        <taxon>Poaceae</taxon>
        <taxon>PACMAD clade</taxon>
        <taxon>Panicoideae</taxon>
        <taxon>Panicodae</taxon>
        <taxon>Paniceae</taxon>
        <taxon>Dichantheliinae</taxon>
        <taxon>Dichanthelium</taxon>
    </lineage>
</organism>
<dbReference type="InterPro" id="IPR044861">
    <property type="entry name" value="IPNS-like_FE2OG_OXY"/>
</dbReference>
<dbReference type="InterPro" id="IPR026992">
    <property type="entry name" value="DIOX_N"/>
</dbReference>
<dbReference type="Pfam" id="PF14226">
    <property type="entry name" value="DIOX_N"/>
    <property type="match status" value="1"/>
</dbReference>
<dbReference type="FunFam" id="2.60.120.330:FF:000079">
    <property type="entry name" value="Protein SRG1"/>
    <property type="match status" value="1"/>
</dbReference>
<keyword evidence="2 5" id="KW-0479">Metal-binding</keyword>
<dbReference type="InterPro" id="IPR050295">
    <property type="entry name" value="Plant_2OG-oxidoreductases"/>
</dbReference>
<evidence type="ECO:0000259" key="6">
    <source>
        <dbReference type="PROSITE" id="PS51471"/>
    </source>
</evidence>
<evidence type="ECO:0000313" key="8">
    <source>
        <dbReference type="Proteomes" id="UP000095767"/>
    </source>
</evidence>
<proteinExistence type="inferred from homology"/>
<dbReference type="STRING" id="888268.A0A1E5WBS7"/>
<protein>
    <submittedName>
        <fullName evidence="7">Protein SRG1</fullName>
    </submittedName>
</protein>
<evidence type="ECO:0000256" key="2">
    <source>
        <dbReference type="ARBA" id="ARBA00022723"/>
    </source>
</evidence>
<dbReference type="EMBL" id="LWDX02014112">
    <property type="protein sequence ID" value="OEL34842.1"/>
    <property type="molecule type" value="Genomic_DNA"/>
</dbReference>
<sequence length="311" mass="34317">MEPSDYSKLIRRDKVTDTAATTFPDSVEIPEGFIRTDELTNHGADEAVIQQMKDSTAEFFGLPQESKNAVAVRGGGFEGFGHHFNEPATDKLDWAECLLLGTQPVQTRNMEFWPTNPPTFRYALDRYSVEMTNLARRLLGFMAADLGVTPETLFSAFSNKTQSMGIHRYPPCRNPDKVLGMTPHTDGFGLTLLLHVDDTPGLQIRRGGRWFPVHPLPGAFVVNVGDVLDVLSNAAYGSVEHRVLPHAERSRTTVVVFQDASVDGMVAPLPELLLKGDEALYKSIGRLDFSKGHLRALAQGTQFLDSLKTSS</sequence>
<dbReference type="OrthoDB" id="288590at2759"/>
<dbReference type="InterPro" id="IPR005123">
    <property type="entry name" value="Oxoglu/Fe-dep_dioxygenase_dom"/>
</dbReference>
<evidence type="ECO:0000256" key="3">
    <source>
        <dbReference type="ARBA" id="ARBA00023002"/>
    </source>
</evidence>
<comment type="caution">
    <text evidence="7">The sequence shown here is derived from an EMBL/GenBank/DDBJ whole genome shotgun (WGS) entry which is preliminary data.</text>
</comment>
<dbReference type="PROSITE" id="PS51471">
    <property type="entry name" value="FE2OG_OXY"/>
    <property type="match status" value="1"/>
</dbReference>